<keyword evidence="1" id="KW-0614">Plasmid</keyword>
<dbReference type="KEGG" id="lrt:LRI_2040"/>
<evidence type="ECO:0000313" key="2">
    <source>
        <dbReference type="Proteomes" id="UP000014360"/>
    </source>
</evidence>
<geneLocation type="plasmid" evidence="1 2">
    <name>pLRI05</name>
</geneLocation>
<reference evidence="1 2" key="1">
    <citation type="submission" date="2013-06" db="EMBL/GenBank/DDBJ databases">
        <title>The Complete Genome Sequence of Lactobacillus reuteri I5007, a Probiotic Strain Isolated from Healthy Pig.</title>
        <authorList>
            <person name="Hou C."/>
            <person name="Qiao S."/>
            <person name="Zeng X."/>
            <person name="Ma X."/>
            <person name="Yang F."/>
        </authorList>
    </citation>
    <scope>NUCLEOTIDE SEQUENCE [LARGE SCALE GENOMIC DNA]</scope>
    <source>
        <strain evidence="1 2">I5007</strain>
        <plasmid evidence="1 2">pLRI05</plasmid>
    </source>
</reference>
<sequence>MKEKVNEDKFSPLFQGNFGRTVSKQYGLFYQNKSTNQLSEISTKRNPTKALPYMNAARLKYKDITVDIDNKVKVGPAETMMLDYIIFRHTQDDNHENELSVVIPLKEYMRDRGLKDPKSARAFLKKEKDILPSIHVSYDSKDDDNPLDVSYRVNLFSSGAWISGKAIFNLTPEFNSQLTQHGRAMPYFRGLFKLNPYKGESAIRIGKWLQRNKFLNYGKPRADFAKISTLLSNCPSIRSYDEVMKHGKHVNQLIIQPFLDAVEQLAQQGMFTYRLCYDKEGKKEFNYTNGLAYEDFIKGYLIITSWNDYLEEYARIIAEKRNKYRKMALKRKNHKKK</sequence>
<gene>
    <name evidence="1" type="ORF">LRI_2040</name>
</gene>
<dbReference type="PATRIC" id="fig|1340495.3.peg.2038"/>
<evidence type="ECO:0000313" key="1">
    <source>
        <dbReference type="EMBL" id="AGO00250.1"/>
    </source>
</evidence>
<dbReference type="EMBL" id="CP006016">
    <property type="protein sequence ID" value="AGO00250.1"/>
    <property type="molecule type" value="Genomic_DNA"/>
</dbReference>
<dbReference type="Proteomes" id="UP000014360">
    <property type="component" value="Plasmid pLRI05"/>
</dbReference>
<accession>R9WJC3</accession>
<proteinExistence type="predicted"/>
<dbReference type="AlphaFoldDB" id="R9WJC3"/>
<protein>
    <submittedName>
        <fullName evidence="1">Uncharacterized protein</fullName>
    </submittedName>
</protein>
<dbReference type="RefSeq" id="WP_016497253.1">
    <property type="nucleotide sequence ID" value="NC_021497.1"/>
</dbReference>
<organism evidence="1 2">
    <name type="scientific">Limosilactobacillus reuteri I5007</name>
    <dbReference type="NCBI Taxonomy" id="1340495"/>
    <lineage>
        <taxon>Bacteria</taxon>
        <taxon>Bacillati</taxon>
        <taxon>Bacillota</taxon>
        <taxon>Bacilli</taxon>
        <taxon>Lactobacillales</taxon>
        <taxon>Lactobacillaceae</taxon>
        <taxon>Limosilactobacillus</taxon>
    </lineage>
</organism>
<dbReference type="HOGENOM" id="CLU_823348_0_0_9"/>
<name>R9WJC3_LIMRT</name>